<evidence type="ECO:0000313" key="2">
    <source>
        <dbReference type="Proteomes" id="UP000033048"/>
    </source>
</evidence>
<name>A0A0E3WZ26_METMT</name>
<accession>A0A0E3WZ26</accession>
<sequence length="117" mass="13501">MAIVKNKTKYNMRFAAYRADGKYIHQNNSTIPPSNSRYIRDDYIGEIGWFVIAAFLPESKIPGYFNMRSPENTQGPAPLVYAKMGKEDKFVLTEDEAKKEFTIYEDRSEPEGVIHGW</sequence>
<dbReference type="RefSeq" id="WP_048204648.1">
    <property type="nucleotide sequence ID" value="NZ_CP009518.1"/>
</dbReference>
<gene>
    <name evidence="1" type="ORF">MCMEM_0391</name>
</gene>
<reference evidence="1 2" key="1">
    <citation type="submission" date="2014-07" db="EMBL/GenBank/DDBJ databases">
        <title>Methanogenic archaea and the global carbon cycle.</title>
        <authorList>
            <person name="Henriksen J.R."/>
            <person name="Luke J."/>
            <person name="Reinhart S."/>
            <person name="Benedict M.N."/>
            <person name="Youngblut N.D."/>
            <person name="Metcalf M.E."/>
            <person name="Whitaker R.J."/>
            <person name="Metcalf W.W."/>
        </authorList>
    </citation>
    <scope>NUCLEOTIDE SEQUENCE [LARGE SCALE GENOMIC DNA]</scope>
    <source>
        <strain evidence="1 2">MM1</strain>
    </source>
</reference>
<dbReference type="Proteomes" id="UP000033048">
    <property type="component" value="Chromosome"/>
</dbReference>
<evidence type="ECO:0000313" key="1">
    <source>
        <dbReference type="EMBL" id="AKB84444.1"/>
    </source>
</evidence>
<dbReference type="HOGENOM" id="CLU_2067812_0_0_2"/>
<dbReference type="OrthoDB" id="130107at2157"/>
<dbReference type="GeneID" id="24892873"/>
<protein>
    <submittedName>
        <fullName evidence="1">Uncharacterized protein</fullName>
    </submittedName>
</protein>
<keyword evidence="2" id="KW-1185">Reference proteome</keyword>
<proteinExistence type="predicted"/>
<dbReference type="EMBL" id="CP009518">
    <property type="protein sequence ID" value="AKB84444.1"/>
    <property type="molecule type" value="Genomic_DNA"/>
</dbReference>
<dbReference type="KEGG" id="mmet:MCMEM_0391"/>
<dbReference type="AlphaFoldDB" id="A0A0E3WZ26"/>
<organism evidence="1 2">
    <name type="scientific">Methanococcoides methylutens MM1</name>
    <dbReference type="NCBI Taxonomy" id="1434104"/>
    <lineage>
        <taxon>Archaea</taxon>
        <taxon>Methanobacteriati</taxon>
        <taxon>Methanobacteriota</taxon>
        <taxon>Stenosarchaea group</taxon>
        <taxon>Methanomicrobia</taxon>
        <taxon>Methanosarcinales</taxon>
        <taxon>Methanosarcinaceae</taxon>
        <taxon>Methanococcoides</taxon>
    </lineage>
</organism>